<protein>
    <recommendedName>
        <fullName evidence="5">BZIP domain-containing protein</fullName>
    </recommendedName>
</protein>
<dbReference type="OrthoDB" id="4505928at2759"/>
<dbReference type="STRING" id="2070753.A0A3A2ZCJ7"/>
<evidence type="ECO:0000256" key="1">
    <source>
        <dbReference type="SAM" id="Coils"/>
    </source>
</evidence>
<proteinExistence type="predicted"/>
<keyword evidence="4" id="KW-1185">Reference proteome</keyword>
<evidence type="ECO:0008006" key="5">
    <source>
        <dbReference type="Google" id="ProtNLM"/>
    </source>
</evidence>
<dbReference type="PANTHER" id="PTHR42070">
    <property type="entry name" value="FILAMENT ASSOCIATED PROTEIN, PUTATIVE (AFU_ORTHOLOGUE AFUA_8G06630)-RELATED"/>
    <property type="match status" value="1"/>
</dbReference>
<sequence length="224" mass="25461">MDSSSQKNLARLARIRENQRRSRAKKQEYVHELEQKLANFQEEARQKDVQHRLAVQKLTAENRKLRYLLSLSGLPSHAIEEYLRDVDEPAMERKVAIPALSGNASHSPAARPAGSEAREQPIPVETQGAAHDVKELRQPRQCQSVCDCPSTYDEDQWPADEDVLNTTLCAIADELISQYNTRGVDRAEIQRKLWDGFRKGLNTGEGCRVQNQLLFQVLDEISND</sequence>
<feature type="coiled-coil region" evidence="1">
    <location>
        <begin position="23"/>
        <end position="50"/>
    </location>
</feature>
<dbReference type="CDD" id="cd14688">
    <property type="entry name" value="bZIP_YAP"/>
    <property type="match status" value="1"/>
</dbReference>
<dbReference type="PANTHER" id="PTHR42070:SF1">
    <property type="entry name" value="FILAMENT ASSOCIATED PROTEIN, PUTATIVE (AFU_ORTHOLOGUE AFUA_8G06630)-RELATED"/>
    <property type="match status" value="1"/>
</dbReference>
<evidence type="ECO:0000256" key="2">
    <source>
        <dbReference type="SAM" id="MobiDB-lite"/>
    </source>
</evidence>
<organism evidence="3 4">
    <name type="scientific">Aspergillus sclerotialis</name>
    <dbReference type="NCBI Taxonomy" id="2070753"/>
    <lineage>
        <taxon>Eukaryota</taxon>
        <taxon>Fungi</taxon>
        <taxon>Dikarya</taxon>
        <taxon>Ascomycota</taxon>
        <taxon>Pezizomycotina</taxon>
        <taxon>Eurotiomycetes</taxon>
        <taxon>Eurotiomycetidae</taxon>
        <taxon>Eurotiales</taxon>
        <taxon>Aspergillaceae</taxon>
        <taxon>Aspergillus</taxon>
        <taxon>Aspergillus subgen. Polypaecilum</taxon>
    </lineage>
</organism>
<evidence type="ECO:0000313" key="4">
    <source>
        <dbReference type="Proteomes" id="UP000266188"/>
    </source>
</evidence>
<gene>
    <name evidence="3" type="ORF">PHISCL_08640</name>
</gene>
<feature type="compositionally biased region" description="Basic and acidic residues" evidence="2">
    <location>
        <begin position="14"/>
        <end position="23"/>
    </location>
</feature>
<dbReference type="AlphaFoldDB" id="A0A3A2ZCJ7"/>
<evidence type="ECO:0000313" key="3">
    <source>
        <dbReference type="EMBL" id="RJE19027.1"/>
    </source>
</evidence>
<feature type="region of interest" description="Disordered" evidence="2">
    <location>
        <begin position="100"/>
        <end position="119"/>
    </location>
</feature>
<comment type="caution">
    <text evidence="3">The sequence shown here is derived from an EMBL/GenBank/DDBJ whole genome shotgun (WGS) entry which is preliminary data.</text>
</comment>
<keyword evidence="1" id="KW-0175">Coiled coil</keyword>
<dbReference type="Proteomes" id="UP000266188">
    <property type="component" value="Unassembled WGS sequence"/>
</dbReference>
<accession>A0A3A2ZCJ7</accession>
<feature type="region of interest" description="Disordered" evidence="2">
    <location>
        <begin position="1"/>
        <end position="23"/>
    </location>
</feature>
<dbReference type="EMBL" id="MVGC01000460">
    <property type="protein sequence ID" value="RJE19027.1"/>
    <property type="molecule type" value="Genomic_DNA"/>
</dbReference>
<name>A0A3A2ZCJ7_9EURO</name>
<reference evidence="4" key="1">
    <citation type="submission" date="2017-02" db="EMBL/GenBank/DDBJ databases">
        <authorList>
            <person name="Tafer H."/>
            <person name="Lopandic K."/>
        </authorList>
    </citation>
    <scope>NUCLEOTIDE SEQUENCE [LARGE SCALE GENOMIC DNA]</scope>
    <source>
        <strain evidence="4">CBS 366.77</strain>
    </source>
</reference>